<sequence>MALLNSGVDRTVIAVWLGHELLETTQIYRHARLELKQQALDRTTPLSDAHCRYRPGDTLLAFLKSL</sequence>
<dbReference type="InterPro" id="IPR011010">
    <property type="entry name" value="DNA_brk_join_enz"/>
</dbReference>
<evidence type="ECO:0000313" key="3">
    <source>
        <dbReference type="Proteomes" id="UP001138802"/>
    </source>
</evidence>
<dbReference type="Gene3D" id="1.10.443.10">
    <property type="entry name" value="Intergrase catalytic core"/>
    <property type="match status" value="1"/>
</dbReference>
<dbReference type="GO" id="GO:0006310">
    <property type="term" value="P:DNA recombination"/>
    <property type="evidence" value="ECO:0007669"/>
    <property type="project" value="UniProtKB-KW"/>
</dbReference>
<dbReference type="AlphaFoldDB" id="A0A9X1B9X7"/>
<evidence type="ECO:0000313" key="2">
    <source>
        <dbReference type="EMBL" id="MBK1646352.1"/>
    </source>
</evidence>
<proteinExistence type="predicted"/>
<dbReference type="Proteomes" id="UP001138802">
    <property type="component" value="Unassembled WGS sequence"/>
</dbReference>
<reference evidence="2 3" key="1">
    <citation type="journal article" date="2020" name="Microorganisms">
        <title>Osmotic Adaptation and Compatible Solute Biosynthesis of Phototrophic Bacteria as Revealed from Genome Analyses.</title>
        <authorList>
            <person name="Imhoff J.F."/>
            <person name="Rahn T."/>
            <person name="Kunzel S."/>
            <person name="Keller A."/>
            <person name="Neulinger S.C."/>
        </authorList>
    </citation>
    <scope>NUCLEOTIDE SEQUENCE [LARGE SCALE GENOMIC DNA]</scope>
    <source>
        <strain evidence="2 3">DSM 21303</strain>
    </source>
</reference>
<accession>A0A9X1B9X7</accession>
<dbReference type="GO" id="GO:0015074">
    <property type="term" value="P:DNA integration"/>
    <property type="evidence" value="ECO:0007669"/>
    <property type="project" value="InterPro"/>
</dbReference>
<comment type="caution">
    <text evidence="2">The sequence shown here is derived from an EMBL/GenBank/DDBJ whole genome shotgun (WGS) entry which is preliminary data.</text>
</comment>
<gene>
    <name evidence="2" type="ORF">CKO25_17205</name>
</gene>
<dbReference type="SUPFAM" id="SSF56349">
    <property type="entry name" value="DNA breaking-rejoining enzymes"/>
    <property type="match status" value="1"/>
</dbReference>
<keyword evidence="3" id="KW-1185">Reference proteome</keyword>
<name>A0A9X1B9X7_9GAMM</name>
<dbReference type="EMBL" id="NRSD01000023">
    <property type="protein sequence ID" value="MBK1646352.1"/>
    <property type="molecule type" value="Genomic_DNA"/>
</dbReference>
<evidence type="ECO:0008006" key="4">
    <source>
        <dbReference type="Google" id="ProtNLM"/>
    </source>
</evidence>
<organism evidence="2 3">
    <name type="scientific">Thiocapsa imhoffii</name>
    <dbReference type="NCBI Taxonomy" id="382777"/>
    <lineage>
        <taxon>Bacteria</taxon>
        <taxon>Pseudomonadati</taxon>
        <taxon>Pseudomonadota</taxon>
        <taxon>Gammaproteobacteria</taxon>
        <taxon>Chromatiales</taxon>
        <taxon>Chromatiaceae</taxon>
        <taxon>Thiocapsa</taxon>
    </lineage>
</organism>
<protein>
    <recommendedName>
        <fullName evidence="4">Integrase</fullName>
    </recommendedName>
</protein>
<evidence type="ECO:0000256" key="1">
    <source>
        <dbReference type="ARBA" id="ARBA00023172"/>
    </source>
</evidence>
<dbReference type="InterPro" id="IPR013762">
    <property type="entry name" value="Integrase-like_cat_sf"/>
</dbReference>
<keyword evidence="1" id="KW-0233">DNA recombination</keyword>
<dbReference type="GO" id="GO:0003677">
    <property type="term" value="F:DNA binding"/>
    <property type="evidence" value="ECO:0007669"/>
    <property type="project" value="InterPro"/>
</dbReference>